<keyword evidence="2" id="KW-1185">Reference proteome</keyword>
<dbReference type="OrthoDB" id="828257at2"/>
<sequence length="364" mass="41991">MKQLLTLVFLCLFLACSQKPQDEALISLIPIDIDSPLLMSSISKKMDFLEIKSESPIAGTPRVFIGDSYYYLFDQDFTTSLYQIDKNGTILNTIQFGVDDRINSNSITNLILKNNKIGIIQNGLNLTWLDENLKEDYTETLLVKASFQFPYKNEYLAFTNWINDDLSWDFVTYTDTINYVAIPLDDREYKFSYETSAPFSIWKGLVLFTKYFNDTVYSYSEQRLKPLFIVDFGSSKVPDGEFLRIENAMDMMKFFGQKKYTYLSGDIFSLSNDLIMAEFIEKGNRKIGIWSESKNTFTTYLSFYDDLLSNITLYTPSVVKDKQLAFGVTGESILENYNELSPAFKSNLSEEYSTSYFIFLADLN</sequence>
<name>A0A3E0D9R3_9BACT</name>
<dbReference type="AlphaFoldDB" id="A0A3E0D9R3"/>
<proteinExistence type="predicted"/>
<gene>
    <name evidence="1" type="ORF">C8N25_13239</name>
</gene>
<dbReference type="Proteomes" id="UP000256405">
    <property type="component" value="Unassembled WGS sequence"/>
</dbReference>
<evidence type="ECO:0000313" key="2">
    <source>
        <dbReference type="Proteomes" id="UP000256405"/>
    </source>
</evidence>
<accession>A0A3E0D9R3</accession>
<dbReference type="EMBL" id="QUNF01000032">
    <property type="protein sequence ID" value="REG79409.1"/>
    <property type="molecule type" value="Genomic_DNA"/>
</dbReference>
<reference evidence="1 2" key="1">
    <citation type="submission" date="2018-08" db="EMBL/GenBank/DDBJ databases">
        <title>Genomic Encyclopedia of Archaeal and Bacterial Type Strains, Phase II (KMG-II): from individual species to whole genera.</title>
        <authorList>
            <person name="Goeker M."/>
        </authorList>
    </citation>
    <scope>NUCLEOTIDE SEQUENCE [LARGE SCALE GENOMIC DNA]</scope>
    <source>
        <strain evidence="1 2">DSM 15986</strain>
    </source>
</reference>
<dbReference type="RefSeq" id="WP_140160630.1">
    <property type="nucleotide sequence ID" value="NZ_MSSW01000071.1"/>
</dbReference>
<protein>
    <recommendedName>
        <fullName evidence="3">6-bladed beta-propeller protein</fullName>
    </recommendedName>
</protein>
<evidence type="ECO:0000313" key="1">
    <source>
        <dbReference type="EMBL" id="REG79409.1"/>
    </source>
</evidence>
<organism evidence="1 2">
    <name type="scientific">Algoriphagus antarcticus</name>
    <dbReference type="NCBI Taxonomy" id="238540"/>
    <lineage>
        <taxon>Bacteria</taxon>
        <taxon>Pseudomonadati</taxon>
        <taxon>Bacteroidota</taxon>
        <taxon>Cytophagia</taxon>
        <taxon>Cytophagales</taxon>
        <taxon>Cyclobacteriaceae</taxon>
        <taxon>Algoriphagus</taxon>
    </lineage>
</organism>
<comment type="caution">
    <text evidence="1">The sequence shown here is derived from an EMBL/GenBank/DDBJ whole genome shotgun (WGS) entry which is preliminary data.</text>
</comment>
<dbReference type="PROSITE" id="PS51257">
    <property type="entry name" value="PROKAR_LIPOPROTEIN"/>
    <property type="match status" value="1"/>
</dbReference>
<evidence type="ECO:0008006" key="3">
    <source>
        <dbReference type="Google" id="ProtNLM"/>
    </source>
</evidence>